<gene>
    <name evidence="2" type="ORF">ASPGLDRAFT_1037525</name>
</gene>
<feature type="compositionally biased region" description="Polar residues" evidence="1">
    <location>
        <begin position="31"/>
        <end position="40"/>
    </location>
</feature>
<reference evidence="3" key="1">
    <citation type="journal article" date="2017" name="Genome Biol.">
        <title>Comparative genomics reveals high biological diversity and specific adaptations in the industrially and medically important fungal genus Aspergillus.</title>
        <authorList>
            <person name="de Vries R.P."/>
            <person name="Riley R."/>
            <person name="Wiebenga A."/>
            <person name="Aguilar-Osorio G."/>
            <person name="Amillis S."/>
            <person name="Uchima C.A."/>
            <person name="Anderluh G."/>
            <person name="Asadollahi M."/>
            <person name="Askin M."/>
            <person name="Barry K."/>
            <person name="Battaglia E."/>
            <person name="Bayram O."/>
            <person name="Benocci T."/>
            <person name="Braus-Stromeyer S.A."/>
            <person name="Caldana C."/>
            <person name="Canovas D."/>
            <person name="Cerqueira G.C."/>
            <person name="Chen F."/>
            <person name="Chen W."/>
            <person name="Choi C."/>
            <person name="Clum A."/>
            <person name="Dos Santos R.A."/>
            <person name="Damasio A.R."/>
            <person name="Diallinas G."/>
            <person name="Emri T."/>
            <person name="Fekete E."/>
            <person name="Flipphi M."/>
            <person name="Freyberg S."/>
            <person name="Gallo A."/>
            <person name="Gournas C."/>
            <person name="Habgood R."/>
            <person name="Hainaut M."/>
            <person name="Harispe M.L."/>
            <person name="Henrissat B."/>
            <person name="Hilden K.S."/>
            <person name="Hope R."/>
            <person name="Hossain A."/>
            <person name="Karabika E."/>
            <person name="Karaffa L."/>
            <person name="Karanyi Z."/>
            <person name="Krasevec N."/>
            <person name="Kuo A."/>
            <person name="Kusch H."/>
            <person name="LaButti K."/>
            <person name="Lagendijk E.L."/>
            <person name="Lapidus A."/>
            <person name="Levasseur A."/>
            <person name="Lindquist E."/>
            <person name="Lipzen A."/>
            <person name="Logrieco A.F."/>
            <person name="MacCabe A."/>
            <person name="Maekelae M.R."/>
            <person name="Malavazi I."/>
            <person name="Melin P."/>
            <person name="Meyer V."/>
            <person name="Mielnichuk N."/>
            <person name="Miskei M."/>
            <person name="Molnar A.P."/>
            <person name="Mule G."/>
            <person name="Ngan C.Y."/>
            <person name="Orejas M."/>
            <person name="Orosz E."/>
            <person name="Ouedraogo J.P."/>
            <person name="Overkamp K.M."/>
            <person name="Park H.-S."/>
            <person name="Perrone G."/>
            <person name="Piumi F."/>
            <person name="Punt P.J."/>
            <person name="Ram A.F."/>
            <person name="Ramon A."/>
            <person name="Rauscher S."/>
            <person name="Record E."/>
            <person name="Riano-Pachon D.M."/>
            <person name="Robert V."/>
            <person name="Roehrig J."/>
            <person name="Ruller R."/>
            <person name="Salamov A."/>
            <person name="Salih N.S."/>
            <person name="Samson R.A."/>
            <person name="Sandor E."/>
            <person name="Sanguinetti M."/>
            <person name="Schuetze T."/>
            <person name="Sepcic K."/>
            <person name="Shelest E."/>
            <person name="Sherlock G."/>
            <person name="Sophianopoulou V."/>
            <person name="Squina F.M."/>
            <person name="Sun H."/>
            <person name="Susca A."/>
            <person name="Todd R.B."/>
            <person name="Tsang A."/>
            <person name="Unkles S.E."/>
            <person name="van de Wiele N."/>
            <person name="van Rossen-Uffink D."/>
            <person name="Oliveira J.V."/>
            <person name="Vesth T.C."/>
            <person name="Visser J."/>
            <person name="Yu J.-H."/>
            <person name="Zhou M."/>
            <person name="Andersen M.R."/>
            <person name="Archer D.B."/>
            <person name="Baker S.E."/>
            <person name="Benoit I."/>
            <person name="Brakhage A.A."/>
            <person name="Braus G.H."/>
            <person name="Fischer R."/>
            <person name="Frisvad J.C."/>
            <person name="Goldman G.H."/>
            <person name="Houbraken J."/>
            <person name="Oakley B."/>
            <person name="Pocsi I."/>
            <person name="Scazzocchio C."/>
            <person name="Seiboth B."/>
            <person name="vanKuyk P.A."/>
            <person name="Wortman J."/>
            <person name="Dyer P.S."/>
            <person name="Grigoriev I.V."/>
        </authorList>
    </citation>
    <scope>NUCLEOTIDE SEQUENCE [LARGE SCALE GENOMIC DNA]</scope>
    <source>
        <strain evidence="3">CBS 516.65</strain>
    </source>
</reference>
<organism evidence="2 3">
    <name type="scientific">Aspergillus glaucus CBS 516.65</name>
    <dbReference type="NCBI Taxonomy" id="1160497"/>
    <lineage>
        <taxon>Eukaryota</taxon>
        <taxon>Fungi</taxon>
        <taxon>Dikarya</taxon>
        <taxon>Ascomycota</taxon>
        <taxon>Pezizomycotina</taxon>
        <taxon>Eurotiomycetes</taxon>
        <taxon>Eurotiomycetidae</taxon>
        <taxon>Eurotiales</taxon>
        <taxon>Aspergillaceae</taxon>
        <taxon>Aspergillus</taxon>
        <taxon>Aspergillus subgen. Aspergillus</taxon>
    </lineage>
</organism>
<dbReference type="VEuPathDB" id="FungiDB:ASPGLDRAFT_1037525"/>
<keyword evidence="3" id="KW-1185">Reference proteome</keyword>
<sequence length="68" mass="7857">MAILIERSRDRLRGLYIGIAVGCKNEKWTRPSKTPSQTLEKSSEWPKPDGRCLGDSPRFRTRLAARLW</sequence>
<dbReference type="RefSeq" id="XP_022404875.1">
    <property type="nucleotide sequence ID" value="XM_022539452.1"/>
</dbReference>
<name>A0A1L9VWA8_ASPGL</name>
<dbReference type="AlphaFoldDB" id="A0A1L9VWA8"/>
<evidence type="ECO:0000256" key="1">
    <source>
        <dbReference type="SAM" id="MobiDB-lite"/>
    </source>
</evidence>
<protein>
    <submittedName>
        <fullName evidence="2">Uncharacterized protein</fullName>
    </submittedName>
</protein>
<dbReference type="GeneID" id="34455713"/>
<dbReference type="EMBL" id="KV878890">
    <property type="protein sequence ID" value="OJJ88192.1"/>
    <property type="molecule type" value="Genomic_DNA"/>
</dbReference>
<feature type="region of interest" description="Disordered" evidence="1">
    <location>
        <begin position="28"/>
        <end position="51"/>
    </location>
</feature>
<dbReference type="Proteomes" id="UP000184300">
    <property type="component" value="Unassembled WGS sequence"/>
</dbReference>
<evidence type="ECO:0000313" key="2">
    <source>
        <dbReference type="EMBL" id="OJJ88192.1"/>
    </source>
</evidence>
<evidence type="ECO:0000313" key="3">
    <source>
        <dbReference type="Proteomes" id="UP000184300"/>
    </source>
</evidence>
<accession>A0A1L9VWA8</accession>
<feature type="compositionally biased region" description="Basic and acidic residues" evidence="1">
    <location>
        <begin position="41"/>
        <end position="51"/>
    </location>
</feature>
<proteinExistence type="predicted"/>